<sequence length="929" mass="106525">MDDNIQRRSIHNNNQTTNQFGPSVGALVWNAGKQQAQKAINLYANLDYLRPYFDVEPKEVFNRLIQSLIPKLPSREENVKPELYGPSMITFTLAAILIYQMKLSNHSVGYALFSHCVVLLFATFIHTKHDHMLFYFLWAVIGGMAASKMASVVMARTLNQRYQLALAGFVAAMHMIFLLYLHFAYHELAENVAHALQDIDSTPMSVVESLAQRSQLAVPSGSSKLHRLANTMRLYCLSDDPNLPCFILTVKGRSILLDYPLPNDHLLDYLPSPCPGCLNPFSSLPKYSIHVSTSSPSSPNHHEEDILIDELRQLNNRLYLYSPIEYYTLDSAQYDFSLIDIVLISNHETFLSLPYLYKKYETFHAQIYCTEPTYRFGQQLMNEFVQYQNTAIKTNSQWKLNLNLFDEIEKQTTATNQKLKLFSYAQQLMPVYTHDDIEKCLNNITIVHFNEQVNLYSSIRACAVSSGYALGSCNWLLEINVNHNQTSKIETSTGGSSIIRFGYLSSSTTLATHPTKMIYDHFKSCDYLLVTNLSRTPTYEPWTIVNEFTTKVETVLRDNGSVLIPCHSTGIIYDIFEFLTKYFEKVNLLNVQMYFISPISQACLSISNAMSEWVTETRQTSAFSGTQPFLHNDLTRSKLLINITSHLLDDNENLINFEQPCVVFAGDISLRFGPIVQLIEKLKVSSSNAIIFIDTEYSYIESLKPYQPMNMKCFYLPIDTRLNFNQMNTLLNQQFKPKHLIISQQYIQSIRYDHGQIISYEKYDNLKLVVEKKLNINGQLNIDLKPKLLPQPSNNKIAIVSVNGHLDMKDHVYNIEQTNSDTDENKKDMITYGRVNIEKLLISLKKSGLFGLEVKKIRDHHRTVYNEEENGDDDVSHQGEDIQQQKSVMIKYNNLAKIIVTYDRTQVYCNDQLIETKIKEAILENVGTL</sequence>
<feature type="domain" description="Beta-Casp" evidence="7">
    <location>
        <begin position="572"/>
        <end position="703"/>
    </location>
</feature>
<evidence type="ECO:0000313" key="10">
    <source>
        <dbReference type="Proteomes" id="UP000682733"/>
    </source>
</evidence>
<feature type="transmembrane region" description="Helical" evidence="6">
    <location>
        <begin position="108"/>
        <end position="126"/>
    </location>
</feature>
<keyword evidence="4" id="KW-0963">Cytoplasm</keyword>
<dbReference type="PANTHER" id="PTHR46094:SF1">
    <property type="entry name" value="INTEGRATOR COMPLEX SUBUNIT 9"/>
    <property type="match status" value="1"/>
</dbReference>
<dbReference type="Gene3D" id="3.60.15.10">
    <property type="entry name" value="Ribonuclease Z/Hydroxyacylglutathione hydrolase-like"/>
    <property type="match status" value="1"/>
</dbReference>
<evidence type="ECO:0000256" key="1">
    <source>
        <dbReference type="ARBA" id="ARBA00004123"/>
    </source>
</evidence>
<dbReference type="InterPro" id="IPR027074">
    <property type="entry name" value="Integrator_9su"/>
</dbReference>
<evidence type="ECO:0000256" key="3">
    <source>
        <dbReference type="ARBA" id="ARBA00006861"/>
    </source>
</evidence>
<dbReference type="Proteomes" id="UP000682733">
    <property type="component" value="Unassembled WGS sequence"/>
</dbReference>
<accession>A0A8S2H148</accession>
<dbReference type="EMBL" id="CAJNOK010001275">
    <property type="protein sequence ID" value="CAF0802941.1"/>
    <property type="molecule type" value="Genomic_DNA"/>
</dbReference>
<feature type="transmembrane region" description="Helical" evidence="6">
    <location>
        <begin position="164"/>
        <end position="185"/>
    </location>
</feature>
<keyword evidence="6" id="KW-0812">Transmembrane</keyword>
<protein>
    <recommendedName>
        <fullName evidence="7">Beta-Casp domain-containing protein</fullName>
    </recommendedName>
</protein>
<keyword evidence="6" id="KW-1133">Transmembrane helix</keyword>
<evidence type="ECO:0000256" key="6">
    <source>
        <dbReference type="SAM" id="Phobius"/>
    </source>
</evidence>
<comment type="subcellular location">
    <subcellularLocation>
        <location evidence="2">Cytoplasm</location>
    </subcellularLocation>
    <subcellularLocation>
        <location evidence="1">Nucleus</location>
    </subcellularLocation>
</comment>
<dbReference type="SUPFAM" id="SSF56281">
    <property type="entry name" value="Metallo-hydrolase/oxidoreductase"/>
    <property type="match status" value="1"/>
</dbReference>
<dbReference type="GO" id="GO:0032039">
    <property type="term" value="C:integrator complex"/>
    <property type="evidence" value="ECO:0007669"/>
    <property type="project" value="InterPro"/>
</dbReference>
<organism evidence="9 10">
    <name type="scientific">Didymodactylos carnosus</name>
    <dbReference type="NCBI Taxonomy" id="1234261"/>
    <lineage>
        <taxon>Eukaryota</taxon>
        <taxon>Metazoa</taxon>
        <taxon>Spiralia</taxon>
        <taxon>Gnathifera</taxon>
        <taxon>Rotifera</taxon>
        <taxon>Eurotatoria</taxon>
        <taxon>Bdelloidea</taxon>
        <taxon>Philodinida</taxon>
        <taxon>Philodinidae</taxon>
        <taxon>Didymodactylos</taxon>
    </lineage>
</organism>
<reference evidence="9" key="1">
    <citation type="submission" date="2021-02" db="EMBL/GenBank/DDBJ databases">
        <authorList>
            <person name="Nowell W R."/>
        </authorList>
    </citation>
    <scope>NUCLEOTIDE SEQUENCE</scope>
</reference>
<dbReference type="Pfam" id="PF16661">
    <property type="entry name" value="Lactamase_B_6"/>
    <property type="match status" value="1"/>
</dbReference>
<feature type="transmembrane region" description="Helical" evidence="6">
    <location>
        <begin position="132"/>
        <end position="152"/>
    </location>
</feature>
<dbReference type="SMART" id="SM01027">
    <property type="entry name" value="Beta-Casp"/>
    <property type="match status" value="1"/>
</dbReference>
<comment type="caution">
    <text evidence="9">The sequence shown here is derived from an EMBL/GenBank/DDBJ whole genome shotgun (WGS) entry which is preliminary data.</text>
</comment>
<proteinExistence type="inferred from homology"/>
<dbReference type="PANTHER" id="PTHR46094">
    <property type="entry name" value="INTEGRATOR COMPLEX SUBUNIT 9"/>
    <property type="match status" value="1"/>
</dbReference>
<evidence type="ECO:0000256" key="5">
    <source>
        <dbReference type="ARBA" id="ARBA00023242"/>
    </source>
</evidence>
<dbReference type="EMBL" id="CAJOBA010001275">
    <property type="protein sequence ID" value="CAF3586381.1"/>
    <property type="molecule type" value="Genomic_DNA"/>
</dbReference>
<gene>
    <name evidence="8" type="ORF">OVA965_LOCUS4742</name>
    <name evidence="9" type="ORF">TMI583_LOCUS4740</name>
</gene>
<dbReference type="InterPro" id="IPR001279">
    <property type="entry name" value="Metallo-B-lactamas"/>
</dbReference>
<dbReference type="InterPro" id="IPR036866">
    <property type="entry name" value="RibonucZ/Hydroxyglut_hydro"/>
</dbReference>
<dbReference type="GO" id="GO:0034472">
    <property type="term" value="P:snRNA 3'-end processing"/>
    <property type="evidence" value="ECO:0007669"/>
    <property type="project" value="TreeGrafter"/>
</dbReference>
<dbReference type="Gene3D" id="3.40.50.10890">
    <property type="match status" value="1"/>
</dbReference>
<name>A0A8S2H148_9BILA</name>
<dbReference type="Proteomes" id="UP000677228">
    <property type="component" value="Unassembled WGS sequence"/>
</dbReference>
<evidence type="ECO:0000256" key="2">
    <source>
        <dbReference type="ARBA" id="ARBA00004496"/>
    </source>
</evidence>
<dbReference type="AlphaFoldDB" id="A0A8S2H148"/>
<evidence type="ECO:0000256" key="4">
    <source>
        <dbReference type="ARBA" id="ARBA00022490"/>
    </source>
</evidence>
<evidence type="ECO:0000313" key="9">
    <source>
        <dbReference type="EMBL" id="CAF3586381.1"/>
    </source>
</evidence>
<dbReference type="Pfam" id="PF10996">
    <property type="entry name" value="Beta-Casp"/>
    <property type="match status" value="1"/>
</dbReference>
<comment type="similarity">
    <text evidence="3">Belongs to the metallo-beta-lactamase superfamily. RNA-metabolizing metallo-beta-lactamase-like family. INTS9 subfamily.</text>
</comment>
<keyword evidence="6" id="KW-0472">Membrane</keyword>
<keyword evidence="5" id="KW-0539">Nucleus</keyword>
<evidence type="ECO:0000313" key="8">
    <source>
        <dbReference type="EMBL" id="CAF0802941.1"/>
    </source>
</evidence>
<dbReference type="InterPro" id="IPR022712">
    <property type="entry name" value="Beta_Casp"/>
</dbReference>
<evidence type="ECO:0000259" key="7">
    <source>
        <dbReference type="SMART" id="SM01027"/>
    </source>
</evidence>
<dbReference type="GO" id="GO:0005737">
    <property type="term" value="C:cytoplasm"/>
    <property type="evidence" value="ECO:0007669"/>
    <property type="project" value="UniProtKB-SubCell"/>
</dbReference>